<evidence type="ECO:0000259" key="2">
    <source>
        <dbReference type="PROSITE" id="PS51175"/>
    </source>
</evidence>
<dbReference type="GO" id="GO:0030246">
    <property type="term" value="F:carbohydrate binding"/>
    <property type="evidence" value="ECO:0007669"/>
    <property type="project" value="InterPro"/>
</dbReference>
<dbReference type="InterPro" id="IPR005084">
    <property type="entry name" value="CBM6"/>
</dbReference>
<dbReference type="EMBL" id="BONY01000155">
    <property type="protein sequence ID" value="GIH11693.1"/>
    <property type="molecule type" value="Genomic_DNA"/>
</dbReference>
<comment type="caution">
    <text evidence="4">The sequence shown here is derived from an EMBL/GenBank/DDBJ whole genome shotgun (WGS) entry which is preliminary data.</text>
</comment>
<accession>A0A8J3QLL3</accession>
<sequence>MRLRLALATLITAATVAVVPGSAQAVPPQEPGVTLRVFDVQIALSQICTIKPGQTPNVDRLMPTINWSAVSDFGFDNYFVAHVIGNVNIAQAGSYTFRLTSDDGSRLLIDNAVVINHDGLHGATPMEGTVTLSTGYHALRIEHFEREGGQQITLDWRTPGSSSFVPVPNSVLSTDAGVVRVTAPGRKECEGILDSPGDGLPLTSVHPSFTLTNLRPAGFEPQVTGFDWFPDGRLALSTWGGSLNTLGEVWILGNVTGNTSPAQVTRTRVASGLQEPMGLKIVDGKIYVSEKSRLTELNDTNGDGVTDVYRTVATWPFDGNFHEFAFGLLYQDGFFYLNLSVSIDYGGATTVPQGSPNRGTSIKVDRTTGAVSYVAGGLRTPHGIGWGPEGGLFVTDNQGGWLPSSKLVHIKPGRFFNHYTTPAGQFDANPVTPPVLYMPQNEIANSPSTPVLLSQGIYAGQVLMGDVTYGGLQRAYLEKVNGEYQGALFRLTQGLEAGVSEVSLGPDGAIYVGGLHGGGNWGQDGKLSFGLQKLTPNANSTFDILAMRALPTGFELEYTQPLSASTAANLASHYTAKQWRYVPTSSYGGPKVDEQTLSVTSAVLSPDGKKVTLTIAGLQSGRVVYLRSPRPFTSTTGQSLWSTEAWYTLNAIPGSAYEAENATLAGGATVMTDHTGYSGSGFVAGYGTAGASTTFTVNASSAGVYQAGLRFSNGPNPFVGTKTVSLYVNNVKTKQVSLASTGTWDTWATQTENVTLNAGANTIAYKYDSGDTGHVNLDSLTLAAGAAGGGTITGIGGKCLDVNNAGTANGTKIQLWTCNGTSAQRFVRVGQTLQVLGKCLDVAGGATANGTLVQLYACNGTGSQVWQPQPNGTLLNPQSGKVMDALAGSSADGTQIHIWQYAGVASQSWSLNAGVVNRIQLFDGDDLLSWQTSAGAAAAWPMAGGSVESLGGDIQTRQTFGDFKLHVEWYEPSYPPEVTGQARGNSGVYLQNRYELQVLDSFGDTSLDNTEAGAIYTKRRRTATGPRHR</sequence>
<keyword evidence="1" id="KW-0732">Signal</keyword>
<dbReference type="PROSITE" id="PS51175">
    <property type="entry name" value="CBM6"/>
    <property type="match status" value="1"/>
</dbReference>
<feature type="chain" id="PRO_5035191508" description="Carbohydrate-binding protein" evidence="1">
    <location>
        <begin position="26"/>
        <end position="1029"/>
    </location>
</feature>
<dbReference type="Proteomes" id="UP000612899">
    <property type="component" value="Unassembled WGS sequence"/>
</dbReference>
<dbReference type="Gene3D" id="2.80.10.50">
    <property type="match status" value="1"/>
</dbReference>
<dbReference type="Pfam" id="PF00652">
    <property type="entry name" value="Ricin_B_lectin"/>
    <property type="match status" value="1"/>
</dbReference>
<dbReference type="InterPro" id="IPR010496">
    <property type="entry name" value="AL/BT2_dom"/>
</dbReference>
<dbReference type="SUPFAM" id="SSF49785">
    <property type="entry name" value="Galactose-binding domain-like"/>
    <property type="match status" value="1"/>
</dbReference>
<dbReference type="CDD" id="cd23451">
    <property type="entry name" value="beta-trefoil_Ricin_laminarinase"/>
    <property type="match status" value="1"/>
</dbReference>
<feature type="domain" description="CBM6" evidence="2">
    <location>
        <begin position="655"/>
        <end position="783"/>
    </location>
</feature>
<dbReference type="Pfam" id="PF07691">
    <property type="entry name" value="PA14"/>
    <property type="match status" value="1"/>
</dbReference>
<reference evidence="4" key="1">
    <citation type="submission" date="2021-01" db="EMBL/GenBank/DDBJ databases">
        <title>Whole genome shotgun sequence of Rhizocola hellebori NBRC 109834.</title>
        <authorList>
            <person name="Komaki H."/>
            <person name="Tamura T."/>
        </authorList>
    </citation>
    <scope>NUCLEOTIDE SEQUENCE</scope>
    <source>
        <strain evidence="4">NBRC 109834</strain>
    </source>
</reference>
<evidence type="ECO:0000313" key="4">
    <source>
        <dbReference type="EMBL" id="GIH11693.1"/>
    </source>
</evidence>
<dbReference type="InterPro" id="IPR037524">
    <property type="entry name" value="PA14/GLEYA"/>
</dbReference>
<dbReference type="AlphaFoldDB" id="A0A8J3QLL3"/>
<dbReference type="PROSITE" id="PS51820">
    <property type="entry name" value="PA14"/>
    <property type="match status" value="1"/>
</dbReference>
<dbReference type="PANTHER" id="PTHR33546:SF1">
    <property type="entry name" value="LARGE, MULTIFUNCTIONAL SECRETED PROTEIN"/>
    <property type="match status" value="1"/>
</dbReference>
<name>A0A8J3QLL3_9ACTN</name>
<gene>
    <name evidence="4" type="ORF">Rhe02_97600</name>
</gene>
<dbReference type="Pfam" id="PF06439">
    <property type="entry name" value="3keto-disac_hyd"/>
    <property type="match status" value="1"/>
</dbReference>
<proteinExistence type="predicted"/>
<dbReference type="SMART" id="SM00458">
    <property type="entry name" value="RICIN"/>
    <property type="match status" value="1"/>
</dbReference>
<dbReference type="InterPro" id="IPR000772">
    <property type="entry name" value="Ricin_B_lectin"/>
</dbReference>
<dbReference type="Gene3D" id="3.90.182.10">
    <property type="entry name" value="Toxin - Anthrax Protective Antigen,domain 1"/>
    <property type="match status" value="1"/>
</dbReference>
<dbReference type="SMART" id="SM00758">
    <property type="entry name" value="PA14"/>
    <property type="match status" value="1"/>
</dbReference>
<dbReference type="SUPFAM" id="SSF63829">
    <property type="entry name" value="Calcium-dependent phosphotriesterase"/>
    <property type="match status" value="1"/>
</dbReference>
<dbReference type="Gene3D" id="2.60.120.560">
    <property type="entry name" value="Exo-inulinase, domain 1"/>
    <property type="match status" value="1"/>
</dbReference>
<dbReference type="CDD" id="cd04083">
    <property type="entry name" value="CBM35_Lmo2446-like"/>
    <property type="match status" value="1"/>
</dbReference>
<evidence type="ECO:0000256" key="1">
    <source>
        <dbReference type="SAM" id="SignalP"/>
    </source>
</evidence>
<keyword evidence="5" id="KW-1185">Reference proteome</keyword>
<evidence type="ECO:0000259" key="3">
    <source>
        <dbReference type="PROSITE" id="PS51820"/>
    </source>
</evidence>
<dbReference type="InterPro" id="IPR035992">
    <property type="entry name" value="Ricin_B-like_lectins"/>
</dbReference>
<dbReference type="SUPFAM" id="SSF50370">
    <property type="entry name" value="Ricin B-like lectins"/>
    <property type="match status" value="1"/>
</dbReference>
<feature type="domain" description="PA14" evidence="3">
    <location>
        <begin position="28"/>
        <end position="171"/>
    </location>
</feature>
<evidence type="ECO:0008006" key="6">
    <source>
        <dbReference type="Google" id="ProtNLM"/>
    </source>
</evidence>
<dbReference type="SUPFAM" id="SSF56988">
    <property type="entry name" value="Anthrax protective antigen"/>
    <property type="match status" value="1"/>
</dbReference>
<dbReference type="GO" id="GO:0016787">
    <property type="term" value="F:hydrolase activity"/>
    <property type="evidence" value="ECO:0007669"/>
    <property type="project" value="InterPro"/>
</dbReference>
<dbReference type="Pfam" id="PF16990">
    <property type="entry name" value="CBM_35"/>
    <property type="match status" value="1"/>
</dbReference>
<protein>
    <recommendedName>
        <fullName evidence="6">Carbohydrate-binding protein</fullName>
    </recommendedName>
</protein>
<feature type="signal peptide" evidence="1">
    <location>
        <begin position="1"/>
        <end position="25"/>
    </location>
</feature>
<dbReference type="InterPro" id="IPR011042">
    <property type="entry name" value="6-blade_b-propeller_TolB-like"/>
</dbReference>
<organism evidence="4 5">
    <name type="scientific">Rhizocola hellebori</name>
    <dbReference type="NCBI Taxonomy" id="1392758"/>
    <lineage>
        <taxon>Bacteria</taxon>
        <taxon>Bacillati</taxon>
        <taxon>Actinomycetota</taxon>
        <taxon>Actinomycetes</taxon>
        <taxon>Micromonosporales</taxon>
        <taxon>Micromonosporaceae</taxon>
        <taxon>Rhizocola</taxon>
    </lineage>
</organism>
<dbReference type="Gene3D" id="2.60.120.260">
    <property type="entry name" value="Galactose-binding domain-like"/>
    <property type="match status" value="1"/>
</dbReference>
<dbReference type="Gene3D" id="2.120.10.30">
    <property type="entry name" value="TolB, C-terminal domain"/>
    <property type="match status" value="1"/>
</dbReference>
<dbReference type="PROSITE" id="PS50231">
    <property type="entry name" value="RICIN_B_LECTIN"/>
    <property type="match status" value="1"/>
</dbReference>
<dbReference type="InterPro" id="IPR011658">
    <property type="entry name" value="PA14_dom"/>
</dbReference>
<dbReference type="PANTHER" id="PTHR33546">
    <property type="entry name" value="LARGE, MULTIFUNCTIONAL SECRETED PROTEIN-RELATED"/>
    <property type="match status" value="1"/>
</dbReference>
<dbReference type="InterPro" id="IPR008979">
    <property type="entry name" value="Galactose-bd-like_sf"/>
</dbReference>
<evidence type="ECO:0000313" key="5">
    <source>
        <dbReference type="Proteomes" id="UP000612899"/>
    </source>
</evidence>